<name>A0A0D3D4G6_BRAOL</name>
<dbReference type="PANTHER" id="PTHR12888:SF3">
    <property type="entry name" value="PEROXISOME BIOGENESIS PROTEIN 12"/>
    <property type="match status" value="1"/>
</dbReference>
<organism evidence="16 17">
    <name type="scientific">Brassica oleracea var. oleracea</name>
    <dbReference type="NCBI Taxonomy" id="109376"/>
    <lineage>
        <taxon>Eukaryota</taxon>
        <taxon>Viridiplantae</taxon>
        <taxon>Streptophyta</taxon>
        <taxon>Embryophyta</taxon>
        <taxon>Tracheophyta</taxon>
        <taxon>Spermatophyta</taxon>
        <taxon>Magnoliopsida</taxon>
        <taxon>eudicotyledons</taxon>
        <taxon>Gunneridae</taxon>
        <taxon>Pentapetalae</taxon>
        <taxon>rosids</taxon>
        <taxon>malvids</taxon>
        <taxon>Brassicales</taxon>
        <taxon>Brassicaceae</taxon>
        <taxon>Brassiceae</taxon>
        <taxon>Brassica</taxon>
    </lineage>
</organism>
<dbReference type="eggNOG" id="KOG0826">
    <property type="taxonomic scope" value="Eukaryota"/>
</dbReference>
<evidence type="ECO:0000256" key="4">
    <source>
        <dbReference type="ARBA" id="ARBA00022448"/>
    </source>
</evidence>
<evidence type="ECO:0000256" key="5">
    <source>
        <dbReference type="ARBA" id="ARBA00022692"/>
    </source>
</evidence>
<evidence type="ECO:0000256" key="11">
    <source>
        <dbReference type="ARBA" id="ARBA00023136"/>
    </source>
</evidence>
<dbReference type="GO" id="GO:1990429">
    <property type="term" value="C:peroxisomal importomer complex"/>
    <property type="evidence" value="ECO:0007669"/>
    <property type="project" value="TreeGrafter"/>
</dbReference>
<comment type="subcellular location">
    <subcellularLocation>
        <location evidence="1">Peroxisome membrane</location>
        <topology evidence="1">Multi-pass membrane protein</topology>
    </subcellularLocation>
</comment>
<keyword evidence="7" id="KW-0863">Zinc-finger</keyword>
<evidence type="ECO:0000256" key="8">
    <source>
        <dbReference type="ARBA" id="ARBA00022833"/>
    </source>
</evidence>
<evidence type="ECO:0000256" key="10">
    <source>
        <dbReference type="ARBA" id="ARBA00022989"/>
    </source>
</evidence>
<keyword evidence="5 14" id="KW-0812">Transmembrane</keyword>
<dbReference type="EnsemblPlants" id="Bo7g029050.1">
    <property type="protein sequence ID" value="Bo7g029050.1"/>
    <property type="gene ID" value="Bo7g029050"/>
</dbReference>
<keyword evidence="8" id="KW-0862">Zinc</keyword>
<dbReference type="GO" id="GO:0005778">
    <property type="term" value="C:peroxisomal membrane"/>
    <property type="evidence" value="ECO:0007669"/>
    <property type="project" value="UniProtKB-SubCell"/>
</dbReference>
<dbReference type="GO" id="GO:0006513">
    <property type="term" value="P:protein monoubiquitination"/>
    <property type="evidence" value="ECO:0007669"/>
    <property type="project" value="TreeGrafter"/>
</dbReference>
<feature type="region of interest" description="Disordered" evidence="13">
    <location>
        <begin position="127"/>
        <end position="185"/>
    </location>
</feature>
<comment type="similarity">
    <text evidence="3">Belongs to the pex2/pex10/pex12 family.</text>
</comment>
<feature type="region of interest" description="Disordered" evidence="13">
    <location>
        <begin position="1"/>
        <end position="70"/>
    </location>
</feature>
<dbReference type="GO" id="GO:0004842">
    <property type="term" value="F:ubiquitin-protein transferase activity"/>
    <property type="evidence" value="ECO:0007669"/>
    <property type="project" value="TreeGrafter"/>
</dbReference>
<evidence type="ECO:0000256" key="9">
    <source>
        <dbReference type="ARBA" id="ARBA00022927"/>
    </source>
</evidence>
<dbReference type="STRING" id="109376.A0A0D3D4G6"/>
<keyword evidence="10 14" id="KW-1133">Transmembrane helix</keyword>
<dbReference type="AlphaFoldDB" id="A0A0D3D4G6"/>
<feature type="domain" description="Pex N-terminal" evidence="15">
    <location>
        <begin position="311"/>
        <end position="470"/>
    </location>
</feature>
<keyword evidence="6" id="KW-0479">Metal-binding</keyword>
<dbReference type="GO" id="GO:0008270">
    <property type="term" value="F:zinc ion binding"/>
    <property type="evidence" value="ECO:0007669"/>
    <property type="project" value="UniProtKB-KW"/>
</dbReference>
<evidence type="ECO:0000313" key="16">
    <source>
        <dbReference type="EnsemblPlants" id="Bo7g029050.1"/>
    </source>
</evidence>
<evidence type="ECO:0000313" key="17">
    <source>
        <dbReference type="Proteomes" id="UP000032141"/>
    </source>
</evidence>
<keyword evidence="9" id="KW-0653">Protein transport</keyword>
<dbReference type="Gramene" id="Bo7g029050.1">
    <property type="protein sequence ID" value="Bo7g029050.1"/>
    <property type="gene ID" value="Bo7g029050"/>
</dbReference>
<dbReference type="InterPro" id="IPR017375">
    <property type="entry name" value="PEX12"/>
</dbReference>
<sequence>FKPVKPPVNRVNRVDSPGRLGRGGESPASHRCRSPAATAELRRRLTGKLTGSDGGAAAENGGPAAAMRRRTVVRRRRVEANLREARAASSGLRLRRGWCLRLRLDERSTMMALDVRADGGDELHVVSRRGGSGGNSVGESPASHRCRSPAATAELRRRLTGKLTGSDGGAAAENGGPAAAMRRRTVVRRRRVEANLREARAASSGLRLRRGWCLRLRLDERSTMMALDVRADGGDELHVVSRRGGSGGNSGGSVLSPVWWHGYRRSNTKRHVVSPALFTSRNHLLLFKLQFQDGLLLQPPPTLCSITRRSFLHKILDYEDEFFAALMLILEGHSLRTTNVLFAESLYGLRRKSIRLRLRKGSSKEVQRFGLEKRQRVSLFFFWYLHFVVVLQYFISKLHGIYNKEREAMLWESLWGSEDQGFDEANFFTGEETVVSRGDSGNHALSLRVQLATRIKKFVAVCYLWIDVSSEGSF</sequence>
<evidence type="ECO:0000256" key="3">
    <source>
        <dbReference type="ARBA" id="ARBA00008704"/>
    </source>
</evidence>
<dbReference type="Proteomes" id="UP000032141">
    <property type="component" value="Chromosome C7"/>
</dbReference>
<dbReference type="PANTHER" id="PTHR12888">
    <property type="entry name" value="PEROXISOME ASSEMBLY PROTEIN 12 PEROXIN-12"/>
    <property type="match status" value="1"/>
</dbReference>
<feature type="compositionally biased region" description="Low complexity" evidence="13">
    <location>
        <begin position="55"/>
        <end position="66"/>
    </location>
</feature>
<keyword evidence="4" id="KW-0813">Transport</keyword>
<dbReference type="HOGENOM" id="CLU_576958_0_0_1"/>
<keyword evidence="12" id="KW-0576">Peroxisome</keyword>
<evidence type="ECO:0000256" key="12">
    <source>
        <dbReference type="ARBA" id="ARBA00023140"/>
    </source>
</evidence>
<reference evidence="16" key="2">
    <citation type="submission" date="2015-03" db="UniProtKB">
        <authorList>
            <consortium name="EnsemblPlants"/>
        </authorList>
    </citation>
    <scope>IDENTIFICATION</scope>
</reference>
<keyword evidence="17" id="KW-1185">Reference proteome</keyword>
<comment type="pathway">
    <text evidence="2">Protein modification; protein ubiquitination.</text>
</comment>
<dbReference type="Pfam" id="PF04757">
    <property type="entry name" value="Pex2_Pex12"/>
    <property type="match status" value="1"/>
</dbReference>
<evidence type="ECO:0000256" key="2">
    <source>
        <dbReference type="ARBA" id="ARBA00004906"/>
    </source>
</evidence>
<keyword evidence="11 14" id="KW-0472">Membrane</keyword>
<proteinExistence type="inferred from homology"/>
<evidence type="ECO:0000256" key="1">
    <source>
        <dbReference type="ARBA" id="ARBA00004585"/>
    </source>
</evidence>
<dbReference type="GO" id="GO:0016558">
    <property type="term" value="P:protein import into peroxisome matrix"/>
    <property type="evidence" value="ECO:0007669"/>
    <property type="project" value="InterPro"/>
</dbReference>
<reference evidence="16 17" key="1">
    <citation type="journal article" date="2014" name="Genome Biol.">
        <title>Transcriptome and methylome profiling reveals relics of genome dominance in the mesopolyploid Brassica oleracea.</title>
        <authorList>
            <person name="Parkin I.A."/>
            <person name="Koh C."/>
            <person name="Tang H."/>
            <person name="Robinson S.J."/>
            <person name="Kagale S."/>
            <person name="Clarke W.E."/>
            <person name="Town C.D."/>
            <person name="Nixon J."/>
            <person name="Krishnakumar V."/>
            <person name="Bidwell S.L."/>
            <person name="Denoeud F."/>
            <person name="Belcram H."/>
            <person name="Links M.G."/>
            <person name="Just J."/>
            <person name="Clarke C."/>
            <person name="Bender T."/>
            <person name="Huebert T."/>
            <person name="Mason A.S."/>
            <person name="Pires J.C."/>
            <person name="Barker G."/>
            <person name="Moore J."/>
            <person name="Walley P.G."/>
            <person name="Manoli S."/>
            <person name="Batley J."/>
            <person name="Edwards D."/>
            <person name="Nelson M.N."/>
            <person name="Wang X."/>
            <person name="Paterson A.H."/>
            <person name="King G."/>
            <person name="Bancroft I."/>
            <person name="Chalhoub B."/>
            <person name="Sharpe A.G."/>
        </authorList>
    </citation>
    <scope>NUCLEOTIDE SEQUENCE</scope>
    <source>
        <strain evidence="16 17">cv. TO1000</strain>
    </source>
</reference>
<feature type="transmembrane region" description="Helical" evidence="14">
    <location>
        <begin position="377"/>
        <end position="395"/>
    </location>
</feature>
<feature type="compositionally biased region" description="Low complexity" evidence="13">
    <location>
        <begin position="169"/>
        <end position="180"/>
    </location>
</feature>
<evidence type="ECO:0000256" key="7">
    <source>
        <dbReference type="ARBA" id="ARBA00022771"/>
    </source>
</evidence>
<accession>A0A0D3D4G6</accession>
<dbReference type="InterPro" id="IPR006845">
    <property type="entry name" value="Pex_N"/>
</dbReference>
<evidence type="ECO:0000259" key="15">
    <source>
        <dbReference type="Pfam" id="PF04757"/>
    </source>
</evidence>
<protein>
    <recommendedName>
        <fullName evidence="15">Pex N-terminal domain-containing protein</fullName>
    </recommendedName>
</protein>
<evidence type="ECO:0000256" key="13">
    <source>
        <dbReference type="SAM" id="MobiDB-lite"/>
    </source>
</evidence>
<evidence type="ECO:0000256" key="14">
    <source>
        <dbReference type="SAM" id="Phobius"/>
    </source>
</evidence>
<evidence type="ECO:0000256" key="6">
    <source>
        <dbReference type="ARBA" id="ARBA00022723"/>
    </source>
</evidence>